<evidence type="ECO:0000313" key="2">
    <source>
        <dbReference type="EMBL" id="KQB36573.1"/>
    </source>
</evidence>
<organism evidence="1 4">
    <name type="scientific">Acidiplasma aeolicum</name>
    <dbReference type="NCBI Taxonomy" id="507754"/>
    <lineage>
        <taxon>Archaea</taxon>
        <taxon>Methanobacteriati</taxon>
        <taxon>Thermoplasmatota</taxon>
        <taxon>Thermoplasmata</taxon>
        <taxon>Thermoplasmatales</taxon>
        <taxon>Ferroplasmaceae</taxon>
        <taxon>Acidiplasma</taxon>
    </lineage>
</organism>
<evidence type="ECO:0000313" key="3">
    <source>
        <dbReference type="Proteomes" id="UP000050320"/>
    </source>
</evidence>
<gene>
    <name evidence="2" type="ORF">AOG54_07245</name>
    <name evidence="1" type="ORF">SE19_05465</name>
</gene>
<dbReference type="GO" id="GO:0004061">
    <property type="term" value="F:arylformamidase activity"/>
    <property type="evidence" value="ECO:0007669"/>
    <property type="project" value="InterPro"/>
</dbReference>
<evidence type="ECO:0000313" key="4">
    <source>
        <dbReference type="Proteomes" id="UP000050515"/>
    </source>
</evidence>
<name>A0A0N8PQ89_9ARCH</name>
<dbReference type="InterPro" id="IPR007325">
    <property type="entry name" value="KFase/CYL"/>
</dbReference>
<dbReference type="SUPFAM" id="SSF102198">
    <property type="entry name" value="Putative cyclase"/>
    <property type="match status" value="1"/>
</dbReference>
<dbReference type="PANTHER" id="PTHR34861:SF10">
    <property type="entry name" value="CYCLASE"/>
    <property type="match status" value="1"/>
</dbReference>
<keyword evidence="3" id="KW-1185">Reference proteome</keyword>
<proteinExistence type="predicted"/>
<dbReference type="RefSeq" id="WP_048101199.1">
    <property type="nucleotide sequence ID" value="NZ_JBBYJF010000007.1"/>
</dbReference>
<dbReference type="AlphaFoldDB" id="A0A0N8PQ89"/>
<reference evidence="1 4" key="1">
    <citation type="submission" date="2015-09" db="EMBL/GenBank/DDBJ databases">
        <title>Draft genome sequence of Acidiplasma aeolicum DSM 18409.</title>
        <authorList>
            <person name="Hemp J."/>
        </authorList>
    </citation>
    <scope>NUCLEOTIDE SEQUENCE [LARGE SCALE GENOMIC DNA]</scope>
    <source>
        <strain evidence="1 4">V</strain>
    </source>
</reference>
<dbReference type="Proteomes" id="UP000050320">
    <property type="component" value="Unassembled WGS sequence"/>
</dbReference>
<dbReference type="Proteomes" id="UP000050515">
    <property type="component" value="Unassembled WGS sequence"/>
</dbReference>
<dbReference type="Pfam" id="PF04199">
    <property type="entry name" value="Cyclase"/>
    <property type="match status" value="1"/>
</dbReference>
<dbReference type="GeneID" id="84221024"/>
<dbReference type="InterPro" id="IPR037175">
    <property type="entry name" value="KFase_sf"/>
</dbReference>
<dbReference type="EMBL" id="LKBG01000009">
    <property type="protein sequence ID" value="KQB36573.1"/>
    <property type="molecule type" value="Genomic_DNA"/>
</dbReference>
<dbReference type="Gene3D" id="3.50.30.50">
    <property type="entry name" value="Putative cyclase"/>
    <property type="match status" value="1"/>
</dbReference>
<dbReference type="EMBL" id="LJCQ01000242">
    <property type="protein sequence ID" value="KPV46453.1"/>
    <property type="molecule type" value="Genomic_DNA"/>
</dbReference>
<comment type="caution">
    <text evidence="1">The sequence shown here is derived from an EMBL/GenBank/DDBJ whole genome shotgun (WGS) entry which is preliminary data.</text>
</comment>
<protein>
    <submittedName>
        <fullName evidence="1">Cyclase</fullName>
    </submittedName>
</protein>
<reference evidence="2 3" key="2">
    <citation type="submission" date="2015-09" db="EMBL/GenBank/DDBJ databases">
        <title>Heavy metals and arsenic resistance mechanisms in polyextremophilic archaea of the family Ferroplasmaceae.</title>
        <authorList>
            <person name="Bulaev A.G."/>
            <person name="Kanygina A.V."/>
        </authorList>
    </citation>
    <scope>NUCLEOTIDE SEQUENCE [LARGE SCALE GENOMIC DNA]</scope>
    <source>
        <strain evidence="2 3">VT</strain>
    </source>
</reference>
<dbReference type="PATRIC" id="fig|507754.4.peg.64"/>
<dbReference type="GO" id="GO:0019441">
    <property type="term" value="P:L-tryptophan catabolic process to kynurenine"/>
    <property type="evidence" value="ECO:0007669"/>
    <property type="project" value="InterPro"/>
</dbReference>
<dbReference type="OrthoDB" id="9014at2157"/>
<dbReference type="PANTHER" id="PTHR34861">
    <property type="match status" value="1"/>
</dbReference>
<sequence>MEWFEEDNPNLSSKFGENDELGNLNYINSTKILNSFKLIKKGKVYNLSHVIFNGMADRLTHGPYFFDILLRVYDNDYYKTYKNKYGASLGRIEMCDHTGTHLDSLNHMAHNNKFFNNIDAYENTTNLGSKKLGMEKTIPIITKGIMVDVAAMHKKDKLEPGYAITKEETEDFLNSHGIKLEQGDAIFFYTGLSKLFQNPKEYDKYYDSSPGIGYELAKFLAGKDISVSGSDTPSSEVTPPELKNTRLPVHQYLIAKSGIRLIDNIKLDELSRDKIYEFAFICSPLLIKGATASPVSPLAIV</sequence>
<accession>A0A0N8PQ89</accession>
<evidence type="ECO:0000313" key="1">
    <source>
        <dbReference type="EMBL" id="KPV46453.1"/>
    </source>
</evidence>